<proteinExistence type="inferred from homology"/>
<dbReference type="AlphaFoldDB" id="A0A931BMA4"/>
<dbReference type="Proteomes" id="UP000645610">
    <property type="component" value="Unassembled WGS sequence"/>
</dbReference>
<organism evidence="3 4">
    <name type="scientific">Hymenobacter properus</name>
    <dbReference type="NCBI Taxonomy" id="2791026"/>
    <lineage>
        <taxon>Bacteria</taxon>
        <taxon>Pseudomonadati</taxon>
        <taxon>Bacteroidota</taxon>
        <taxon>Cytophagia</taxon>
        <taxon>Cytophagales</taxon>
        <taxon>Hymenobacteraceae</taxon>
        <taxon>Hymenobacter</taxon>
    </lineage>
</organism>
<evidence type="ECO:0000256" key="1">
    <source>
        <dbReference type="ARBA" id="ARBA00008791"/>
    </source>
</evidence>
<feature type="domain" description="UspA" evidence="2">
    <location>
        <begin position="6"/>
        <end position="136"/>
    </location>
</feature>
<dbReference type="PANTHER" id="PTHR46268">
    <property type="entry name" value="STRESS RESPONSE PROTEIN NHAX"/>
    <property type="match status" value="1"/>
</dbReference>
<dbReference type="Gene3D" id="3.40.50.12370">
    <property type="match status" value="1"/>
</dbReference>
<dbReference type="PANTHER" id="PTHR46268:SF6">
    <property type="entry name" value="UNIVERSAL STRESS PROTEIN UP12"/>
    <property type="match status" value="1"/>
</dbReference>
<dbReference type="RefSeq" id="WP_196287219.1">
    <property type="nucleotide sequence ID" value="NZ_JADQDP010000003.1"/>
</dbReference>
<gene>
    <name evidence="3" type="ORF">I2I01_14610</name>
</gene>
<accession>A0A931BMA4</accession>
<name>A0A931BMA4_9BACT</name>
<feature type="domain" description="UspA" evidence="2">
    <location>
        <begin position="146"/>
        <end position="271"/>
    </location>
</feature>
<protein>
    <submittedName>
        <fullName evidence="3">Universal stress protein</fullName>
    </submittedName>
</protein>
<reference evidence="3 4" key="1">
    <citation type="submission" date="2020-11" db="EMBL/GenBank/DDBJ databases">
        <authorList>
            <person name="Kim M.K."/>
        </authorList>
    </citation>
    <scope>NUCLEOTIDE SEQUENCE [LARGE SCALE GENOMIC DNA]</scope>
    <source>
        <strain evidence="3 4">BT439</strain>
    </source>
</reference>
<keyword evidence="4" id="KW-1185">Reference proteome</keyword>
<dbReference type="SUPFAM" id="SSF52402">
    <property type="entry name" value="Adenine nucleotide alpha hydrolases-like"/>
    <property type="match status" value="2"/>
</dbReference>
<evidence type="ECO:0000259" key="2">
    <source>
        <dbReference type="Pfam" id="PF00582"/>
    </source>
</evidence>
<dbReference type="Pfam" id="PF00582">
    <property type="entry name" value="Usp"/>
    <property type="match status" value="2"/>
</dbReference>
<evidence type="ECO:0000313" key="4">
    <source>
        <dbReference type="Proteomes" id="UP000645610"/>
    </source>
</evidence>
<dbReference type="CDD" id="cd00293">
    <property type="entry name" value="USP-like"/>
    <property type="match status" value="1"/>
</dbReference>
<sequence length="273" mass="28851">MDASLLILTDFFQAANQALDYATNLAGALKARLVLLHVRRNSLLDPDMLSGSLSNLTPEAVHLALGSVAGHLPVPVVAEIGHGRVAEAVVDAVRRHHPLLVVLGRPDYSDLPDELVQTTSLDLLRAEVPCPMLVVPHGIASTAPPKRLLLAVDGCPLKLGDPSSATYQLLEALGAAITVFHVIPDTGPQELAPLVMNSLVRTGLVAHLPAVESHTVVSSHAATGILEAAQSGDYDMVAVVARRHCFTGSLFHHSVTAEVMRESQLPVLVLPAQ</sequence>
<comment type="caution">
    <text evidence="3">The sequence shown here is derived from an EMBL/GenBank/DDBJ whole genome shotgun (WGS) entry which is preliminary data.</text>
</comment>
<dbReference type="InterPro" id="IPR006016">
    <property type="entry name" value="UspA"/>
</dbReference>
<evidence type="ECO:0000313" key="3">
    <source>
        <dbReference type="EMBL" id="MBF9142878.1"/>
    </source>
</evidence>
<comment type="similarity">
    <text evidence="1">Belongs to the universal stress protein A family.</text>
</comment>
<dbReference type="EMBL" id="JADQDP010000003">
    <property type="protein sequence ID" value="MBF9142878.1"/>
    <property type="molecule type" value="Genomic_DNA"/>
</dbReference>